<accession>A0A438EAV2</accession>
<dbReference type="EMBL" id="QGNW01001338">
    <property type="protein sequence ID" value="RVW44935.1"/>
    <property type="molecule type" value="Genomic_DNA"/>
</dbReference>
<evidence type="ECO:0000313" key="2">
    <source>
        <dbReference type="Proteomes" id="UP000288805"/>
    </source>
</evidence>
<reference evidence="1 2" key="1">
    <citation type="journal article" date="2018" name="PLoS Genet.">
        <title>Population sequencing reveals clonal diversity and ancestral inbreeding in the grapevine cultivar Chardonnay.</title>
        <authorList>
            <person name="Roach M.J."/>
            <person name="Johnson D.L."/>
            <person name="Bohlmann J."/>
            <person name="van Vuuren H.J."/>
            <person name="Jones S.J."/>
            <person name="Pretorius I.S."/>
            <person name="Schmidt S.A."/>
            <person name="Borneman A.R."/>
        </authorList>
    </citation>
    <scope>NUCLEOTIDE SEQUENCE [LARGE SCALE GENOMIC DNA]</scope>
    <source>
        <strain evidence="2">cv. Chardonnay</strain>
        <tissue evidence="1">Leaf</tissue>
    </source>
</reference>
<name>A0A438EAV2_VITVI</name>
<dbReference type="Proteomes" id="UP000288805">
    <property type="component" value="Unassembled WGS sequence"/>
</dbReference>
<protein>
    <submittedName>
        <fullName evidence="1">Uncharacterized protein</fullName>
    </submittedName>
</protein>
<dbReference type="AlphaFoldDB" id="A0A438EAV2"/>
<sequence length="83" mass="9037">MRPVDCIGTFPLVNASQVLQLHEYALFLTLGISEFDVRRVLVDPGSSTDLLQMSAYKQMGYSPSTLENPGRLLSGFNGATITS</sequence>
<gene>
    <name evidence="1" type="ORF">CK203_077886</name>
</gene>
<evidence type="ECO:0000313" key="1">
    <source>
        <dbReference type="EMBL" id="RVW44935.1"/>
    </source>
</evidence>
<organism evidence="1 2">
    <name type="scientific">Vitis vinifera</name>
    <name type="common">Grape</name>
    <dbReference type="NCBI Taxonomy" id="29760"/>
    <lineage>
        <taxon>Eukaryota</taxon>
        <taxon>Viridiplantae</taxon>
        <taxon>Streptophyta</taxon>
        <taxon>Embryophyta</taxon>
        <taxon>Tracheophyta</taxon>
        <taxon>Spermatophyta</taxon>
        <taxon>Magnoliopsida</taxon>
        <taxon>eudicotyledons</taxon>
        <taxon>Gunneridae</taxon>
        <taxon>Pentapetalae</taxon>
        <taxon>rosids</taxon>
        <taxon>Vitales</taxon>
        <taxon>Vitaceae</taxon>
        <taxon>Viteae</taxon>
        <taxon>Vitis</taxon>
    </lineage>
</organism>
<comment type="caution">
    <text evidence="1">The sequence shown here is derived from an EMBL/GenBank/DDBJ whole genome shotgun (WGS) entry which is preliminary data.</text>
</comment>
<proteinExistence type="predicted"/>